<proteinExistence type="predicted"/>
<dbReference type="PANTHER" id="PTHR43649:SF30">
    <property type="entry name" value="ABC TRANSPORTER SUBSTRATE-BINDING PROTEIN"/>
    <property type="match status" value="1"/>
</dbReference>
<dbReference type="Gene3D" id="3.40.190.10">
    <property type="entry name" value="Periplasmic binding protein-like II"/>
    <property type="match status" value="1"/>
</dbReference>
<evidence type="ECO:0000313" key="2">
    <source>
        <dbReference type="EMBL" id="GAA1168327.1"/>
    </source>
</evidence>
<dbReference type="Proteomes" id="UP001501371">
    <property type="component" value="Unassembled WGS sequence"/>
</dbReference>
<dbReference type="Pfam" id="PF01547">
    <property type="entry name" value="SBP_bac_1"/>
    <property type="match status" value="1"/>
</dbReference>
<gene>
    <name evidence="2" type="ORF">GCM10009654_26910</name>
</gene>
<dbReference type="EMBL" id="BAAAKV010000020">
    <property type="protein sequence ID" value="GAA1168327.1"/>
    <property type="molecule type" value="Genomic_DNA"/>
</dbReference>
<sequence length="436" mass="48295">MRTLLPGAATTLALSLLAGCGAAPDTTADGEIRLEFLSLAWQKESVEANKRLVRQWNEDHPGVQVRYVQGSWDSIHDQLLTSFLGGEAPDIIHDDASDLTDFAHGGYLADLTPYLPKRLRDDIPQESWETTSYDEGVYGVPFLQEPRVLIANTKLLKESGVRLPTAQRPWTWRDFEDISKKLTRDVDGDGRTDTYGVAWAMKEPVAQSVNLALSTGGNVFTKDGDGKNRIRYDTAESSVPELVRRQVNEDRTAPRNGLGMSGSDTLPGFFGGRYAMLPLNFSYRQQVRQQAPEGFDWTVLPMPGQSTGHLTQGVAPQTLSVSRDSAHKKAAVDFIAYLNQADHQAELATGDWLLPTSREALKDPAVNTRRYGWRTGVDIAAGLRPSPVLGVLGFAEWKDKIATPAYQEYYNGALGTDELRTRLVADGNRILDRYQR</sequence>
<dbReference type="PROSITE" id="PS51257">
    <property type="entry name" value="PROKAR_LIPOPROTEIN"/>
    <property type="match status" value="1"/>
</dbReference>
<feature type="chain" id="PRO_5047004786" evidence="1">
    <location>
        <begin position="19"/>
        <end position="436"/>
    </location>
</feature>
<dbReference type="RefSeq" id="WP_344275017.1">
    <property type="nucleotide sequence ID" value="NZ_BAAAKV010000020.1"/>
</dbReference>
<dbReference type="SUPFAM" id="SSF53850">
    <property type="entry name" value="Periplasmic binding protein-like II"/>
    <property type="match status" value="1"/>
</dbReference>
<comment type="caution">
    <text evidence="2">The sequence shown here is derived from an EMBL/GenBank/DDBJ whole genome shotgun (WGS) entry which is preliminary data.</text>
</comment>
<dbReference type="InterPro" id="IPR006059">
    <property type="entry name" value="SBP"/>
</dbReference>
<evidence type="ECO:0000313" key="3">
    <source>
        <dbReference type="Proteomes" id="UP001501371"/>
    </source>
</evidence>
<keyword evidence="1" id="KW-0732">Signal</keyword>
<dbReference type="CDD" id="cd13585">
    <property type="entry name" value="PBP2_TMBP_like"/>
    <property type="match status" value="1"/>
</dbReference>
<reference evidence="2 3" key="1">
    <citation type="journal article" date="2019" name="Int. J. Syst. Evol. Microbiol.">
        <title>The Global Catalogue of Microorganisms (GCM) 10K type strain sequencing project: providing services to taxonomists for standard genome sequencing and annotation.</title>
        <authorList>
            <consortium name="The Broad Institute Genomics Platform"/>
            <consortium name="The Broad Institute Genome Sequencing Center for Infectious Disease"/>
            <person name="Wu L."/>
            <person name="Ma J."/>
        </authorList>
    </citation>
    <scope>NUCLEOTIDE SEQUENCE [LARGE SCALE GENOMIC DNA]</scope>
    <source>
        <strain evidence="2 3">JCM 12696</strain>
    </source>
</reference>
<evidence type="ECO:0000256" key="1">
    <source>
        <dbReference type="SAM" id="SignalP"/>
    </source>
</evidence>
<organism evidence="2 3">
    <name type="scientific">Streptomyces hebeiensis</name>
    <dbReference type="NCBI Taxonomy" id="229486"/>
    <lineage>
        <taxon>Bacteria</taxon>
        <taxon>Bacillati</taxon>
        <taxon>Actinomycetota</taxon>
        <taxon>Actinomycetes</taxon>
        <taxon>Kitasatosporales</taxon>
        <taxon>Streptomycetaceae</taxon>
        <taxon>Streptomyces</taxon>
    </lineage>
</organism>
<dbReference type="InterPro" id="IPR050490">
    <property type="entry name" value="Bact_solute-bd_prot1"/>
</dbReference>
<feature type="signal peptide" evidence="1">
    <location>
        <begin position="1"/>
        <end position="18"/>
    </location>
</feature>
<keyword evidence="3" id="KW-1185">Reference proteome</keyword>
<dbReference type="PANTHER" id="PTHR43649">
    <property type="entry name" value="ARABINOSE-BINDING PROTEIN-RELATED"/>
    <property type="match status" value="1"/>
</dbReference>
<name>A0ABN1UVP1_9ACTN</name>
<accession>A0ABN1UVP1</accession>
<protein>
    <submittedName>
        <fullName evidence="2">Sugar ABC transporter substrate-binding protein</fullName>
    </submittedName>
</protein>